<evidence type="ECO:0000313" key="2">
    <source>
        <dbReference type="EMBL" id="TYA52430.1"/>
    </source>
</evidence>
<feature type="transmembrane region" description="Helical" evidence="1">
    <location>
        <begin position="9"/>
        <end position="31"/>
    </location>
</feature>
<dbReference type="AlphaFoldDB" id="A0A5D0G1J5"/>
<dbReference type="RefSeq" id="WP_148457437.1">
    <property type="nucleotide sequence ID" value="NZ_VSFC01000062.1"/>
</dbReference>
<proteinExistence type="predicted"/>
<keyword evidence="3" id="KW-1185">Reference proteome</keyword>
<keyword evidence="1" id="KW-1133">Transmembrane helix</keyword>
<keyword evidence="1" id="KW-0472">Membrane</keyword>
<accession>A0A5D0G1J5</accession>
<dbReference type="EMBL" id="VSFC01000062">
    <property type="protein sequence ID" value="TYA52430.1"/>
    <property type="molecule type" value="Genomic_DNA"/>
</dbReference>
<name>A0A5D0G1J5_9FLAO</name>
<reference evidence="2 3" key="1">
    <citation type="submission" date="2019-08" db="EMBL/GenBank/DDBJ databases">
        <title>Formosa sediminis sp. nov., isolated from marine sediment.</title>
        <authorList>
            <person name="Cao W.R."/>
        </authorList>
    </citation>
    <scope>NUCLEOTIDE SEQUENCE [LARGE SCALE GENOMIC DNA]</scope>
    <source>
        <strain evidence="2 3">1494</strain>
    </source>
</reference>
<sequence length="181" mass="21673">MRKKIIKFILYLTVFLTVILFGMYGYAYYVMNYKFMPSKNTYTKRVAYIDPDESLLSEGFETCNDYIFDYYNPERATYSKGKNGLRNFILTNYKNNNYNDSGYLNIRFVINCKGQAGRYVIYENDLDLEPTSFNKDLVNQLFHLTTQLKDWNPNFTRNEFRDSYMYLSYRIEHGNITEIIP</sequence>
<gene>
    <name evidence="2" type="ORF">FVF61_13920</name>
</gene>
<organism evidence="2 3">
    <name type="scientific">Formosa maritima</name>
    <dbReference type="NCBI Taxonomy" id="2592046"/>
    <lineage>
        <taxon>Bacteria</taxon>
        <taxon>Pseudomonadati</taxon>
        <taxon>Bacteroidota</taxon>
        <taxon>Flavobacteriia</taxon>
        <taxon>Flavobacteriales</taxon>
        <taxon>Flavobacteriaceae</taxon>
        <taxon>Formosa</taxon>
    </lineage>
</organism>
<dbReference type="OrthoDB" id="883593at2"/>
<evidence type="ECO:0000256" key="1">
    <source>
        <dbReference type="SAM" id="Phobius"/>
    </source>
</evidence>
<keyword evidence="1" id="KW-0812">Transmembrane</keyword>
<dbReference type="Proteomes" id="UP000324550">
    <property type="component" value="Unassembled WGS sequence"/>
</dbReference>
<comment type="caution">
    <text evidence="2">The sequence shown here is derived from an EMBL/GenBank/DDBJ whole genome shotgun (WGS) entry which is preliminary data.</text>
</comment>
<evidence type="ECO:0000313" key="3">
    <source>
        <dbReference type="Proteomes" id="UP000324550"/>
    </source>
</evidence>
<protein>
    <submittedName>
        <fullName evidence="2">Uncharacterized protein</fullName>
    </submittedName>
</protein>